<dbReference type="AlphaFoldDB" id="A0A927ICK4"/>
<dbReference type="InterPro" id="IPR005135">
    <property type="entry name" value="Endo/exonuclease/phosphatase"/>
</dbReference>
<dbReference type="Gene3D" id="3.60.10.10">
    <property type="entry name" value="Endonuclease/exonuclease/phosphatase"/>
    <property type="match status" value="1"/>
</dbReference>
<evidence type="ECO:0000313" key="3">
    <source>
        <dbReference type="Proteomes" id="UP000632289"/>
    </source>
</evidence>
<gene>
    <name evidence="2" type="ORF">IF129_07215</name>
</gene>
<dbReference type="SUPFAM" id="SSF56219">
    <property type="entry name" value="DNase I-like"/>
    <property type="match status" value="1"/>
</dbReference>
<dbReference type="Pfam" id="PF03372">
    <property type="entry name" value="Exo_endo_phos"/>
    <property type="match status" value="1"/>
</dbReference>
<reference evidence="2" key="1">
    <citation type="submission" date="2020-09" db="EMBL/GenBank/DDBJ databases">
        <title>Secondary metabolite and genome analysis of marine Streptomyces chumphonensis KK1-2T.</title>
        <authorList>
            <person name="Phongsopitanun W."/>
            <person name="Kanchanasin P."/>
            <person name="Pittayakhajonwut P."/>
            <person name="Suwanborirux K."/>
            <person name="Tanasupawat S."/>
        </authorList>
    </citation>
    <scope>NUCLEOTIDE SEQUENCE</scope>
    <source>
        <strain evidence="2">KK1-2</strain>
    </source>
</reference>
<keyword evidence="2" id="KW-0540">Nuclease</keyword>
<protein>
    <submittedName>
        <fullName evidence="2">Endonuclease/exonuclease/phosphatase family protein</fullName>
    </submittedName>
</protein>
<comment type="caution">
    <text evidence="2">The sequence shown here is derived from an EMBL/GenBank/DDBJ whole genome shotgun (WGS) entry which is preliminary data.</text>
</comment>
<name>A0A927ICK4_9ACTN</name>
<accession>A0A927ICK4</accession>
<keyword evidence="2" id="KW-0378">Hydrolase</keyword>
<dbReference type="EMBL" id="JACXYU010000002">
    <property type="protein sequence ID" value="MBD3931351.1"/>
    <property type="molecule type" value="Genomic_DNA"/>
</dbReference>
<keyword evidence="2" id="KW-0255">Endonuclease</keyword>
<organism evidence="2 3">
    <name type="scientific">Streptomyces chumphonensis</name>
    <dbReference type="NCBI Taxonomy" id="1214925"/>
    <lineage>
        <taxon>Bacteria</taxon>
        <taxon>Bacillati</taxon>
        <taxon>Actinomycetota</taxon>
        <taxon>Actinomycetes</taxon>
        <taxon>Kitasatosporales</taxon>
        <taxon>Streptomycetaceae</taxon>
        <taxon>Streptomyces</taxon>
    </lineage>
</organism>
<dbReference type="GO" id="GO:0004519">
    <property type="term" value="F:endonuclease activity"/>
    <property type="evidence" value="ECO:0007669"/>
    <property type="project" value="UniProtKB-KW"/>
</dbReference>
<feature type="domain" description="Endonuclease/exonuclease/phosphatase" evidence="1">
    <location>
        <begin position="68"/>
        <end position="272"/>
    </location>
</feature>
<evidence type="ECO:0000313" key="2">
    <source>
        <dbReference type="EMBL" id="MBD3931351.1"/>
    </source>
</evidence>
<proteinExistence type="predicted"/>
<sequence length="282" mass="30522">MPLPQLLAFLPWFLVPGWLALTVAVAARRPLLAGWSLAVLGSTAWFLQPYGPQVTTPARPPLAQVRVLSANLEFGGATGALLDVLRRERPHLVSVQECDRRCAEALDTPRLKDAYPYRVVRGSEPAEGSALLSVYPLSDVGHLPGQLSMPSAVADVAGVPVRVQVVHPMPPRLGSMDAWARDLDTVRRAAERRSRMRTIVAGDFNASQDHAAFRAVLDTGLRDSARSVGHSRTPSWPAATTPLLGTQIDHVLVSERLTPVGAEFLDLPGTDHRAVLADVQIR</sequence>
<evidence type="ECO:0000259" key="1">
    <source>
        <dbReference type="Pfam" id="PF03372"/>
    </source>
</evidence>
<dbReference type="Proteomes" id="UP000632289">
    <property type="component" value="Unassembled WGS sequence"/>
</dbReference>
<dbReference type="InterPro" id="IPR036691">
    <property type="entry name" value="Endo/exonu/phosph_ase_sf"/>
</dbReference>
<keyword evidence="3" id="KW-1185">Reference proteome</keyword>